<name>A0A0B5D6M6_9ACTN</name>
<accession>A0A0B5D6M6</accession>
<dbReference type="RefSeq" id="WP_043437023.1">
    <property type="nucleotide sequence ID" value="NZ_CP009313.1"/>
</dbReference>
<evidence type="ECO:0000313" key="4">
    <source>
        <dbReference type="Proteomes" id="UP000325763"/>
    </source>
</evidence>
<gene>
    <name evidence="2" type="ORF">CP978_01970</name>
    <name evidence="1" type="ORF">SNOD_01600</name>
</gene>
<dbReference type="OrthoDB" id="2065409at2"/>
<reference evidence="2 4" key="3">
    <citation type="submission" date="2017-09" db="EMBL/GenBank/DDBJ databases">
        <title>Streptomyces genome completion.</title>
        <authorList>
            <person name="Lee N."/>
            <person name="Cho B.-K."/>
        </authorList>
    </citation>
    <scope>NUCLEOTIDE SEQUENCE [LARGE SCALE GENOMIC DNA]</scope>
    <source>
        <strain evidence="2 4">ATCC 14899</strain>
    </source>
</reference>
<keyword evidence="3" id="KW-1185">Reference proteome</keyword>
<sequence>MLRQEAVGEGSRLTDRQVLQRLADEAGFEAVSLPTTHDYVCKRRPQIQAEPAWKLQRVDDHDLGL</sequence>
<evidence type="ECO:0000313" key="1">
    <source>
        <dbReference type="EMBL" id="AJE38898.1"/>
    </source>
</evidence>
<reference evidence="3" key="1">
    <citation type="submission" date="2014-09" db="EMBL/GenBank/DDBJ databases">
        <title>Sequence of the Streptomyces nodosus genome.</title>
        <authorList>
            <person name="Sweeney P."/>
            <person name="Stephens N."/>
            <person name="Murphy C."/>
            <person name="Caffrey P."/>
        </authorList>
    </citation>
    <scope>NUCLEOTIDE SEQUENCE [LARGE SCALE GENOMIC DNA]</scope>
    <source>
        <strain evidence="3">ATCC 14899</strain>
    </source>
</reference>
<protein>
    <submittedName>
        <fullName evidence="1">Uncharacterized protein</fullName>
    </submittedName>
</protein>
<dbReference type="HOGENOM" id="CLU_2848035_0_0_11"/>
<evidence type="ECO:0000313" key="2">
    <source>
        <dbReference type="EMBL" id="QEV37480.1"/>
    </source>
</evidence>
<reference evidence="1 3" key="2">
    <citation type="journal article" date="2016" name="Appl. Microbiol. Biotechnol.">
        <title>Exploiting the genome sequence of Streptomyces nodosus for enhanced antibiotic production.</title>
        <authorList>
            <person name="Sweeney P."/>
            <person name="Murphy C.D."/>
            <person name="Caffrey P."/>
        </authorList>
    </citation>
    <scope>NUCLEOTIDE SEQUENCE [LARGE SCALE GENOMIC DNA]</scope>
    <source>
        <strain evidence="1 3">ATCC 14899</strain>
    </source>
</reference>
<dbReference type="EMBL" id="CP023747">
    <property type="protein sequence ID" value="QEV37480.1"/>
    <property type="molecule type" value="Genomic_DNA"/>
</dbReference>
<dbReference type="EMBL" id="CP009313">
    <property type="protein sequence ID" value="AJE38898.1"/>
    <property type="molecule type" value="Genomic_DNA"/>
</dbReference>
<proteinExistence type="predicted"/>
<dbReference type="Proteomes" id="UP000325763">
    <property type="component" value="Chromosome"/>
</dbReference>
<organism evidence="1 3">
    <name type="scientific">Streptomyces nodosus</name>
    <dbReference type="NCBI Taxonomy" id="40318"/>
    <lineage>
        <taxon>Bacteria</taxon>
        <taxon>Bacillati</taxon>
        <taxon>Actinomycetota</taxon>
        <taxon>Actinomycetes</taxon>
        <taxon>Kitasatosporales</taxon>
        <taxon>Streptomycetaceae</taxon>
        <taxon>Streptomyces</taxon>
    </lineage>
</organism>
<dbReference type="Proteomes" id="UP000031526">
    <property type="component" value="Chromosome"/>
</dbReference>
<evidence type="ECO:0000313" key="3">
    <source>
        <dbReference type="Proteomes" id="UP000031526"/>
    </source>
</evidence>
<dbReference type="STRING" id="40318.SNOD_01600"/>
<dbReference type="AlphaFoldDB" id="A0A0B5D6M6"/>
<dbReference type="KEGG" id="snq:CP978_01970"/>